<evidence type="ECO:0000259" key="1">
    <source>
        <dbReference type="Pfam" id="PF03478"/>
    </source>
</evidence>
<dbReference type="InterPro" id="IPR005174">
    <property type="entry name" value="KIB1-4_b-propeller"/>
</dbReference>
<gene>
    <name evidence="2" type="ORF">T459_22638</name>
</gene>
<dbReference type="EMBL" id="AYRZ02000009">
    <property type="protein sequence ID" value="PHT71853.1"/>
    <property type="molecule type" value="Genomic_DNA"/>
</dbReference>
<name>A0A2G2YQ28_CAPAN</name>
<dbReference type="Proteomes" id="UP000222542">
    <property type="component" value="Unassembled WGS sequence"/>
</dbReference>
<dbReference type="PANTHER" id="PTHR44259">
    <property type="entry name" value="OS07G0183000 PROTEIN-RELATED"/>
    <property type="match status" value="1"/>
</dbReference>
<feature type="domain" description="KIB1-4 beta-propeller" evidence="1">
    <location>
        <begin position="11"/>
        <end position="105"/>
    </location>
</feature>
<protein>
    <recommendedName>
        <fullName evidence="1">KIB1-4 beta-propeller domain-containing protein</fullName>
    </recommendedName>
</protein>
<reference evidence="2 3" key="2">
    <citation type="journal article" date="2017" name="Genome Biol.">
        <title>New reference genome sequences of hot pepper reveal the massive evolution of plant disease-resistance genes by retroduplication.</title>
        <authorList>
            <person name="Kim S."/>
            <person name="Park J."/>
            <person name="Yeom S.I."/>
            <person name="Kim Y.M."/>
            <person name="Seo E."/>
            <person name="Kim K.T."/>
            <person name="Kim M.S."/>
            <person name="Lee J.M."/>
            <person name="Cheong K."/>
            <person name="Shin H.S."/>
            <person name="Kim S.B."/>
            <person name="Han K."/>
            <person name="Lee J."/>
            <person name="Park M."/>
            <person name="Lee H.A."/>
            <person name="Lee H.Y."/>
            <person name="Lee Y."/>
            <person name="Oh S."/>
            <person name="Lee J.H."/>
            <person name="Choi E."/>
            <person name="Choi E."/>
            <person name="Lee S.E."/>
            <person name="Jeon J."/>
            <person name="Kim H."/>
            <person name="Choi G."/>
            <person name="Song H."/>
            <person name="Lee J."/>
            <person name="Lee S.C."/>
            <person name="Kwon J.K."/>
            <person name="Lee H.Y."/>
            <person name="Koo N."/>
            <person name="Hong Y."/>
            <person name="Kim R.W."/>
            <person name="Kang W.H."/>
            <person name="Huh J.H."/>
            <person name="Kang B.C."/>
            <person name="Yang T.J."/>
            <person name="Lee Y.H."/>
            <person name="Bennetzen J.L."/>
            <person name="Choi D."/>
        </authorList>
    </citation>
    <scope>NUCLEOTIDE SEQUENCE [LARGE SCALE GENOMIC DNA]</scope>
    <source>
        <strain evidence="3">cv. CM334</strain>
    </source>
</reference>
<keyword evidence="3" id="KW-1185">Reference proteome</keyword>
<dbReference type="InterPro" id="IPR050942">
    <property type="entry name" value="F-box_BR-signaling"/>
</dbReference>
<dbReference type="AlphaFoldDB" id="A0A2G2YQ28"/>
<accession>A0A2G2YQ28</accession>
<proteinExistence type="predicted"/>
<dbReference type="PANTHER" id="PTHR44259:SF37">
    <property type="entry name" value="DUF1618 DOMAIN-CONTAINING PROTEIN"/>
    <property type="match status" value="1"/>
</dbReference>
<dbReference type="Pfam" id="PF03478">
    <property type="entry name" value="Beta-prop_KIB1-4"/>
    <property type="match status" value="1"/>
</dbReference>
<sequence length="473" mass="53129">MKLVRLEKWWKCQRHGYLLELSGIFLIILRFTGNKFEVFEIDVNKAELKEVNTLGDYAVFVGFNVAICIDFSKFARVKSNHIYFTDDDNEKFGEGDGGGRNTGAYSLEDGKVESFYLGESLSHICPRHTIILMSRFSLLIWTILKSPKVFDDLLHCGCTKVFVEVQSITQSKSLMMKLQIKIVRRMRMMFQQVKGHQIKMIPAVEHGKSNEGRVYNSSGANFLVAVHGTATSFCVWDLGIRFNPMAPIGSTILYEYSYNADSQVEVSQSSCDGLHSTTNKYLDIGIHGRLRGTTGTVVVSKDQAKVVEQSYPQHLQIVHPSLVLTNRELKMPFFITLRSVQTLSDPKVIDRIKMKFFGATTIIRKIVLEGRLVVVDGLSGDGVVDDGSGAVVGANDALLTVFKINHYEYHHTSYTDFASPSECFACKCQDCRAKYDVVINAINALTASVKELTSKRGFIPSKRILIFIHSIRD</sequence>
<evidence type="ECO:0000313" key="2">
    <source>
        <dbReference type="EMBL" id="PHT71853.1"/>
    </source>
</evidence>
<reference evidence="2 3" key="1">
    <citation type="journal article" date="2014" name="Nat. Genet.">
        <title>Genome sequence of the hot pepper provides insights into the evolution of pungency in Capsicum species.</title>
        <authorList>
            <person name="Kim S."/>
            <person name="Park M."/>
            <person name="Yeom S.I."/>
            <person name="Kim Y.M."/>
            <person name="Lee J.M."/>
            <person name="Lee H.A."/>
            <person name="Seo E."/>
            <person name="Choi J."/>
            <person name="Cheong K."/>
            <person name="Kim K.T."/>
            <person name="Jung K."/>
            <person name="Lee G.W."/>
            <person name="Oh S.K."/>
            <person name="Bae C."/>
            <person name="Kim S.B."/>
            <person name="Lee H.Y."/>
            <person name="Kim S.Y."/>
            <person name="Kim M.S."/>
            <person name="Kang B.C."/>
            <person name="Jo Y.D."/>
            <person name="Yang H.B."/>
            <person name="Jeong H.J."/>
            <person name="Kang W.H."/>
            <person name="Kwon J.K."/>
            <person name="Shin C."/>
            <person name="Lim J.Y."/>
            <person name="Park J.H."/>
            <person name="Huh J.H."/>
            <person name="Kim J.S."/>
            <person name="Kim B.D."/>
            <person name="Cohen O."/>
            <person name="Paran I."/>
            <person name="Suh M.C."/>
            <person name="Lee S.B."/>
            <person name="Kim Y.K."/>
            <person name="Shin Y."/>
            <person name="Noh S.J."/>
            <person name="Park J."/>
            <person name="Seo Y.S."/>
            <person name="Kwon S.Y."/>
            <person name="Kim H.A."/>
            <person name="Park J.M."/>
            <person name="Kim H.J."/>
            <person name="Choi S.B."/>
            <person name="Bosland P.W."/>
            <person name="Reeves G."/>
            <person name="Jo S.H."/>
            <person name="Lee B.W."/>
            <person name="Cho H.T."/>
            <person name="Choi H.S."/>
            <person name="Lee M.S."/>
            <person name="Yu Y."/>
            <person name="Do Choi Y."/>
            <person name="Park B.S."/>
            <person name="van Deynze A."/>
            <person name="Ashrafi H."/>
            <person name="Hill T."/>
            <person name="Kim W.T."/>
            <person name="Pai H.S."/>
            <person name="Ahn H.K."/>
            <person name="Yeam I."/>
            <person name="Giovannoni J.J."/>
            <person name="Rose J.K."/>
            <person name="Sorensen I."/>
            <person name="Lee S.J."/>
            <person name="Kim R.W."/>
            <person name="Choi I.Y."/>
            <person name="Choi B.S."/>
            <person name="Lim J.S."/>
            <person name="Lee Y.H."/>
            <person name="Choi D."/>
        </authorList>
    </citation>
    <scope>NUCLEOTIDE SEQUENCE [LARGE SCALE GENOMIC DNA]</scope>
    <source>
        <strain evidence="3">cv. CM334</strain>
    </source>
</reference>
<organism evidence="2 3">
    <name type="scientific">Capsicum annuum</name>
    <name type="common">Capsicum pepper</name>
    <dbReference type="NCBI Taxonomy" id="4072"/>
    <lineage>
        <taxon>Eukaryota</taxon>
        <taxon>Viridiplantae</taxon>
        <taxon>Streptophyta</taxon>
        <taxon>Embryophyta</taxon>
        <taxon>Tracheophyta</taxon>
        <taxon>Spermatophyta</taxon>
        <taxon>Magnoliopsida</taxon>
        <taxon>eudicotyledons</taxon>
        <taxon>Gunneridae</taxon>
        <taxon>Pentapetalae</taxon>
        <taxon>asterids</taxon>
        <taxon>lamiids</taxon>
        <taxon>Solanales</taxon>
        <taxon>Solanaceae</taxon>
        <taxon>Solanoideae</taxon>
        <taxon>Capsiceae</taxon>
        <taxon>Capsicum</taxon>
    </lineage>
</organism>
<dbReference type="Gramene" id="PHT71853">
    <property type="protein sequence ID" value="PHT71853"/>
    <property type="gene ID" value="T459_22638"/>
</dbReference>
<comment type="caution">
    <text evidence="2">The sequence shown here is derived from an EMBL/GenBank/DDBJ whole genome shotgun (WGS) entry which is preliminary data.</text>
</comment>
<evidence type="ECO:0000313" key="3">
    <source>
        <dbReference type="Proteomes" id="UP000222542"/>
    </source>
</evidence>